<reference evidence="2" key="1">
    <citation type="submission" date="2021-02" db="EMBL/GenBank/DDBJ databases">
        <authorList>
            <person name="Dougan E. K."/>
            <person name="Rhodes N."/>
            <person name="Thang M."/>
            <person name="Chan C."/>
        </authorList>
    </citation>
    <scope>NUCLEOTIDE SEQUENCE</scope>
</reference>
<feature type="compositionally biased region" description="Acidic residues" evidence="1">
    <location>
        <begin position="86"/>
        <end position="112"/>
    </location>
</feature>
<evidence type="ECO:0000313" key="3">
    <source>
        <dbReference type="Proteomes" id="UP000604046"/>
    </source>
</evidence>
<organism evidence="2 3">
    <name type="scientific">Symbiodinium natans</name>
    <dbReference type="NCBI Taxonomy" id="878477"/>
    <lineage>
        <taxon>Eukaryota</taxon>
        <taxon>Sar</taxon>
        <taxon>Alveolata</taxon>
        <taxon>Dinophyceae</taxon>
        <taxon>Suessiales</taxon>
        <taxon>Symbiodiniaceae</taxon>
        <taxon>Symbiodinium</taxon>
    </lineage>
</organism>
<sequence length="171" mass="19597">MEDSKKAVEADAPIALLFKSLVQDMLNDQGWELEDKARRASMKRNVWNWFFEILLPTAQEYVHARQEQLQARIRQAAPAVPVAPEPPEEEEEAEAGPKPEEEENGSESDAEFEDPRERQKLQKDLYAHTFVALLLAWDFGQRKDDTSLQVTTPIPGVDAKRWFDCLMLCLA</sequence>
<dbReference type="EMBL" id="CAJNDS010002278">
    <property type="protein sequence ID" value="CAE7407886.1"/>
    <property type="molecule type" value="Genomic_DNA"/>
</dbReference>
<evidence type="ECO:0000313" key="2">
    <source>
        <dbReference type="EMBL" id="CAE7407886.1"/>
    </source>
</evidence>
<proteinExistence type="predicted"/>
<keyword evidence="3" id="KW-1185">Reference proteome</keyword>
<feature type="region of interest" description="Disordered" evidence="1">
    <location>
        <begin position="75"/>
        <end position="117"/>
    </location>
</feature>
<name>A0A812QWM5_9DINO</name>
<dbReference type="OrthoDB" id="448395at2759"/>
<evidence type="ECO:0000256" key="1">
    <source>
        <dbReference type="SAM" id="MobiDB-lite"/>
    </source>
</evidence>
<dbReference type="Proteomes" id="UP000604046">
    <property type="component" value="Unassembled WGS sequence"/>
</dbReference>
<comment type="caution">
    <text evidence="2">The sequence shown here is derived from an EMBL/GenBank/DDBJ whole genome shotgun (WGS) entry which is preliminary data.</text>
</comment>
<gene>
    <name evidence="2" type="ORF">SNAT2548_LOCUS22188</name>
</gene>
<dbReference type="AlphaFoldDB" id="A0A812QWM5"/>
<accession>A0A812QWM5</accession>
<protein>
    <submittedName>
        <fullName evidence="2">Uncharacterized protein</fullName>
    </submittedName>
</protein>